<dbReference type="InterPro" id="IPR004467">
    <property type="entry name" value="Or_phspho_trans_dom"/>
</dbReference>
<evidence type="ECO:0000259" key="16">
    <source>
        <dbReference type="SMART" id="SM00934"/>
    </source>
</evidence>
<dbReference type="NCBIfam" id="TIGR00336">
    <property type="entry name" value="pyrE"/>
    <property type="match status" value="1"/>
</dbReference>
<dbReference type="Pfam" id="PF00215">
    <property type="entry name" value="OMPdecase"/>
    <property type="match status" value="1"/>
</dbReference>
<dbReference type="InterPro" id="IPR023031">
    <property type="entry name" value="OPRT"/>
</dbReference>
<evidence type="ECO:0000256" key="1">
    <source>
        <dbReference type="ARBA" id="ARBA00004861"/>
    </source>
</evidence>
<dbReference type="PANTHER" id="PTHR19278:SF9">
    <property type="entry name" value="URIDINE 5'-MONOPHOSPHATE SYNTHASE"/>
    <property type="match status" value="1"/>
</dbReference>
<evidence type="ECO:0000313" key="17">
    <source>
        <dbReference type="Proteomes" id="UP001652661"/>
    </source>
</evidence>
<evidence type="ECO:0000256" key="8">
    <source>
        <dbReference type="ARBA" id="ARBA00022676"/>
    </source>
</evidence>
<comment type="similarity">
    <text evidence="3">In the N-terminal section; belongs to the purine/pyrimidine phosphoribosyltransferase family.</text>
</comment>
<dbReference type="EC" id="2.4.2.10" evidence="5"/>
<keyword evidence="12" id="KW-0456">Lyase</keyword>
<feature type="active site" description="For OMPdecase activity" evidence="14">
    <location>
        <position position="320"/>
    </location>
</feature>
<comment type="pathway">
    <text evidence="1">Pyrimidine metabolism; UMP biosynthesis via de novo pathway; UMP from orotate: step 2/2.</text>
</comment>
<keyword evidence="8" id="KW-0328">Glycosyltransferase</keyword>
<sequence length="493" mass="53711">MVAQNSDKMRALALKLFEINAFKFGDFKMKVGINSPVYFDLRVIVSYPDVMQTVSDLLVEYIKEKELNARHVCGVPYTALPLATIVSVQQGTPMLVRRKEAKAYGTKKLIEGIFNAGDTCLIVEDVVTSGSSILDTVRDLQSEGIVVTDTVVVVNREQGGVANIAKHGVRMHSLFTLSFLLNTLHEAGRIEKSTVEAVAKYIAAVQINSDGTFVGGDKPDVVGANDLQRTKLTYESRANLAKSPVAKRLFNLMASKQTNLCLAADLTRADEILEVADKCGPYICLLKTHVDIVEDFSAEFISNLQALAERHNFLLMEDRKFADIGNTVALQYGKGVYKISSWADLVTAHTLPGRSILQGLKAGLGEQAAGKERGVFLLAEMSASGNLIDAKYKESSNKIATEGADVDFVAGVVCQSSDAFAFPGLLQLTPGVKIDETVDQLGQQYQTPEHVVKERGADIGVVGRGILKATNPEQTAQTYRDRLWAAYQDRVAK</sequence>
<dbReference type="PROSITE" id="PS00156">
    <property type="entry name" value="OMPDECASE"/>
    <property type="match status" value="1"/>
</dbReference>
<evidence type="ECO:0000256" key="11">
    <source>
        <dbReference type="ARBA" id="ARBA00022975"/>
    </source>
</evidence>
<dbReference type="HAMAP" id="MF_01208">
    <property type="entry name" value="PyrE"/>
    <property type="match status" value="1"/>
</dbReference>
<evidence type="ECO:0000256" key="10">
    <source>
        <dbReference type="ARBA" id="ARBA00022793"/>
    </source>
</evidence>
<keyword evidence="17" id="KW-1185">Reference proteome</keyword>
<evidence type="ECO:0000256" key="7">
    <source>
        <dbReference type="ARBA" id="ARBA00015047"/>
    </source>
</evidence>
<feature type="binding site" evidence="15">
    <location>
        <position position="464"/>
    </location>
    <ligand>
        <name>substrate</name>
    </ligand>
</feature>
<dbReference type="AlphaFoldDB" id="A0A6P4JM52"/>
<dbReference type="CDD" id="cd04725">
    <property type="entry name" value="OMP_decarboxylase_like"/>
    <property type="match status" value="1"/>
</dbReference>
<evidence type="ECO:0000313" key="18">
    <source>
        <dbReference type="RefSeq" id="XP_017036736.1"/>
    </source>
</evidence>
<feature type="active site" description="For OMPdecase activity" evidence="14">
    <location>
        <position position="323"/>
    </location>
</feature>
<dbReference type="InterPro" id="IPR000836">
    <property type="entry name" value="PRTase_dom"/>
</dbReference>
<dbReference type="InterPro" id="IPR011060">
    <property type="entry name" value="RibuloseP-bd_barrel"/>
</dbReference>
<evidence type="ECO:0000256" key="5">
    <source>
        <dbReference type="ARBA" id="ARBA00011971"/>
    </source>
</evidence>
<evidence type="ECO:0000256" key="14">
    <source>
        <dbReference type="PIRSR" id="PIRSR614732-1"/>
    </source>
</evidence>
<dbReference type="InterPro" id="IPR001754">
    <property type="entry name" value="OMPdeCOase_dom"/>
</dbReference>
<dbReference type="InterPro" id="IPR013785">
    <property type="entry name" value="Aldolase_TIM"/>
</dbReference>
<keyword evidence="10" id="KW-0210">Decarboxylase</keyword>
<dbReference type="FunFam" id="3.20.20.70:FF:000245">
    <property type="entry name" value="Bifunctional UMP-synthetase"/>
    <property type="match status" value="1"/>
</dbReference>
<keyword evidence="11" id="KW-0665">Pyrimidine biosynthesis</keyword>
<dbReference type="CDD" id="cd06223">
    <property type="entry name" value="PRTases_typeI"/>
    <property type="match status" value="1"/>
</dbReference>
<dbReference type="Proteomes" id="UP001652661">
    <property type="component" value="Chromosome 3R"/>
</dbReference>
<evidence type="ECO:0000256" key="15">
    <source>
        <dbReference type="PIRSR" id="PIRSR614732-2"/>
    </source>
</evidence>
<feature type="binding site" evidence="15">
    <location>
        <position position="287"/>
    </location>
    <ligand>
        <name>substrate</name>
    </ligand>
</feature>
<dbReference type="GO" id="GO:0004590">
    <property type="term" value="F:orotidine-5'-phosphate decarboxylase activity"/>
    <property type="evidence" value="ECO:0007669"/>
    <property type="project" value="UniProtKB-EC"/>
</dbReference>
<evidence type="ECO:0000256" key="4">
    <source>
        <dbReference type="ARBA" id="ARBA00009769"/>
    </source>
</evidence>
<dbReference type="InterPro" id="IPR029057">
    <property type="entry name" value="PRTase-like"/>
</dbReference>
<dbReference type="PANTHER" id="PTHR19278">
    <property type="entry name" value="OROTATE PHOSPHORIBOSYLTRANSFERASE"/>
    <property type="match status" value="1"/>
</dbReference>
<dbReference type="NCBIfam" id="TIGR01740">
    <property type="entry name" value="pyrF"/>
    <property type="match status" value="1"/>
</dbReference>
<dbReference type="InterPro" id="IPR014732">
    <property type="entry name" value="OMPdecase"/>
</dbReference>
<keyword evidence="13" id="KW-0511">Multifunctional enzyme</keyword>
<dbReference type="Pfam" id="PF00156">
    <property type="entry name" value="Pribosyltran"/>
    <property type="match status" value="1"/>
</dbReference>
<dbReference type="InterPro" id="IPR018089">
    <property type="entry name" value="OMPdecase_AS"/>
</dbReference>
<dbReference type="SUPFAM" id="SSF53271">
    <property type="entry name" value="PRTase-like"/>
    <property type="match status" value="1"/>
</dbReference>
<keyword evidence="9" id="KW-0808">Transferase</keyword>
<feature type="binding site" evidence="15">
    <location>
        <position position="443"/>
    </location>
    <ligand>
        <name>substrate</name>
    </ligand>
</feature>
<feature type="domain" description="Orotidine 5'-phosphate decarboxylase" evidence="16">
    <location>
        <begin position="259"/>
        <end position="479"/>
    </location>
</feature>
<evidence type="ECO:0000256" key="13">
    <source>
        <dbReference type="ARBA" id="ARBA00023268"/>
    </source>
</evidence>
<dbReference type="Gene3D" id="3.40.50.2020">
    <property type="match status" value="1"/>
</dbReference>
<dbReference type="GO" id="GO:0004588">
    <property type="term" value="F:orotate phosphoribosyltransferase activity"/>
    <property type="evidence" value="ECO:0007669"/>
    <property type="project" value="UniProtKB-EC"/>
</dbReference>
<gene>
    <name evidence="18" type="primary">r-l</name>
</gene>
<reference evidence="18" key="1">
    <citation type="submission" date="2025-08" db="UniProtKB">
        <authorList>
            <consortium name="RefSeq"/>
        </authorList>
    </citation>
    <scope>IDENTIFICATION</scope>
    <source>
        <strain evidence="18">14028-0561.14</strain>
        <tissue evidence="18">Whole fly</tissue>
    </source>
</reference>
<evidence type="ECO:0000256" key="9">
    <source>
        <dbReference type="ARBA" id="ARBA00022679"/>
    </source>
</evidence>
<dbReference type="SMART" id="SM00934">
    <property type="entry name" value="OMPdecase"/>
    <property type="match status" value="1"/>
</dbReference>
<feature type="binding site" evidence="15">
    <location>
        <position position="382"/>
    </location>
    <ligand>
        <name>substrate</name>
    </ligand>
</feature>
<dbReference type="FunFam" id="3.40.50.2020:FF:000025">
    <property type="entry name" value="Uridine monophosphate synthetase"/>
    <property type="match status" value="1"/>
</dbReference>
<name>A0A6P4JM52_DROKI</name>
<dbReference type="GO" id="GO:0044205">
    <property type="term" value="P:'de novo' UMP biosynthetic process"/>
    <property type="evidence" value="ECO:0007669"/>
    <property type="project" value="UniProtKB-UniPathway"/>
</dbReference>
<evidence type="ECO:0000256" key="12">
    <source>
        <dbReference type="ARBA" id="ARBA00023239"/>
    </source>
</evidence>
<dbReference type="EC" id="4.1.1.23" evidence="6"/>
<dbReference type="RefSeq" id="XP_017036736.1">
    <property type="nucleotide sequence ID" value="XM_017181247.3"/>
</dbReference>
<dbReference type="UniPathway" id="UPA00070">
    <property type="reaction ID" value="UER00119"/>
</dbReference>
<evidence type="ECO:0000256" key="6">
    <source>
        <dbReference type="ARBA" id="ARBA00012321"/>
    </source>
</evidence>
<comment type="pathway">
    <text evidence="2">Pyrimidine metabolism; UMP biosynthesis via de novo pathway; UMP from orotate: step 1/2.</text>
</comment>
<protein>
    <recommendedName>
        <fullName evidence="7">Uridine 5'-monophosphate synthase</fullName>
        <ecNumber evidence="5">2.4.2.10</ecNumber>
        <ecNumber evidence="6">4.1.1.23</ecNumber>
    </recommendedName>
</protein>
<evidence type="ECO:0000256" key="2">
    <source>
        <dbReference type="ARBA" id="ARBA00004889"/>
    </source>
</evidence>
<evidence type="ECO:0000256" key="3">
    <source>
        <dbReference type="ARBA" id="ARBA00006221"/>
    </source>
</evidence>
<dbReference type="SUPFAM" id="SSF51366">
    <property type="entry name" value="Ribulose-phoshate binding barrel"/>
    <property type="match status" value="1"/>
</dbReference>
<accession>A0A6P4JM52</accession>
<dbReference type="Gene3D" id="3.20.20.70">
    <property type="entry name" value="Aldolase class I"/>
    <property type="match status" value="1"/>
</dbReference>
<dbReference type="OrthoDB" id="10263753at2759"/>
<feature type="binding site" evidence="15">
    <location>
        <position position="265"/>
    </location>
    <ligand>
        <name>substrate</name>
    </ligand>
</feature>
<feature type="binding site" evidence="15">
    <location>
        <position position="463"/>
    </location>
    <ligand>
        <name>substrate</name>
    </ligand>
</feature>
<dbReference type="GO" id="GO:0006207">
    <property type="term" value="P:'de novo' pyrimidine nucleobase biosynthetic process"/>
    <property type="evidence" value="ECO:0007669"/>
    <property type="project" value="InterPro"/>
</dbReference>
<feature type="active site" description="For OMPdecase activity" evidence="14">
    <location>
        <position position="318"/>
    </location>
</feature>
<organism evidence="17 18">
    <name type="scientific">Drosophila kikkawai</name>
    <name type="common">Fruit fly</name>
    <dbReference type="NCBI Taxonomy" id="30033"/>
    <lineage>
        <taxon>Eukaryota</taxon>
        <taxon>Metazoa</taxon>
        <taxon>Ecdysozoa</taxon>
        <taxon>Arthropoda</taxon>
        <taxon>Hexapoda</taxon>
        <taxon>Insecta</taxon>
        <taxon>Pterygota</taxon>
        <taxon>Neoptera</taxon>
        <taxon>Endopterygota</taxon>
        <taxon>Diptera</taxon>
        <taxon>Brachycera</taxon>
        <taxon>Muscomorpha</taxon>
        <taxon>Ephydroidea</taxon>
        <taxon>Drosophilidae</taxon>
        <taxon>Drosophila</taxon>
        <taxon>Sophophora</taxon>
    </lineage>
</organism>
<proteinExistence type="inferred from homology"/>
<comment type="similarity">
    <text evidence="4">In the C-terminal section; belongs to the OMP decarboxylase family.</text>
</comment>